<feature type="region of interest" description="Disordered" evidence="6">
    <location>
        <begin position="126"/>
        <end position="172"/>
    </location>
</feature>
<evidence type="ECO:0000256" key="3">
    <source>
        <dbReference type="ARBA" id="ARBA00022801"/>
    </source>
</evidence>
<dbReference type="SUPFAM" id="SSF54001">
    <property type="entry name" value="Cysteine proteinases"/>
    <property type="match status" value="1"/>
</dbReference>
<dbReference type="STRING" id="1764295.A0A5B8MGJ9"/>
<evidence type="ECO:0000313" key="9">
    <source>
        <dbReference type="Proteomes" id="UP000316726"/>
    </source>
</evidence>
<proteinExistence type="inferred from homology"/>
<dbReference type="AlphaFoldDB" id="A0A5B8MGJ9"/>
<dbReference type="GO" id="GO:0006508">
    <property type="term" value="P:proteolysis"/>
    <property type="evidence" value="ECO:0007669"/>
    <property type="project" value="UniProtKB-KW"/>
</dbReference>
<organism evidence="8 9">
    <name type="scientific">Chloropicon primus</name>
    <dbReference type="NCBI Taxonomy" id="1764295"/>
    <lineage>
        <taxon>Eukaryota</taxon>
        <taxon>Viridiplantae</taxon>
        <taxon>Chlorophyta</taxon>
        <taxon>Chloropicophyceae</taxon>
        <taxon>Chloropicales</taxon>
        <taxon>Chloropicaceae</taxon>
        <taxon>Chloropicon</taxon>
    </lineage>
</organism>
<feature type="region of interest" description="Disordered" evidence="6">
    <location>
        <begin position="266"/>
        <end position="321"/>
    </location>
</feature>
<feature type="domain" description="Ubiquitin-like protease family profile" evidence="7">
    <location>
        <begin position="430"/>
        <end position="604"/>
    </location>
</feature>
<dbReference type="InterPro" id="IPR003653">
    <property type="entry name" value="Peptidase_C48_C"/>
</dbReference>
<dbReference type="GO" id="GO:0016929">
    <property type="term" value="F:deSUMOylase activity"/>
    <property type="evidence" value="ECO:0007669"/>
    <property type="project" value="TreeGrafter"/>
</dbReference>
<dbReference type="Pfam" id="PF02902">
    <property type="entry name" value="Peptidase_C48"/>
    <property type="match status" value="1"/>
</dbReference>
<dbReference type="EMBL" id="CP031034">
    <property type="protein sequence ID" value="QDZ18472.1"/>
    <property type="molecule type" value="Genomic_DNA"/>
</dbReference>
<dbReference type="Proteomes" id="UP000316726">
    <property type="component" value="Chromosome 1"/>
</dbReference>
<evidence type="ECO:0000256" key="4">
    <source>
        <dbReference type="ARBA" id="ARBA00022807"/>
    </source>
</evidence>
<evidence type="ECO:0000256" key="6">
    <source>
        <dbReference type="SAM" id="MobiDB-lite"/>
    </source>
</evidence>
<protein>
    <submittedName>
        <fullName evidence="8">Ubiquitin-like specific protease</fullName>
    </submittedName>
</protein>
<evidence type="ECO:0000256" key="5">
    <source>
        <dbReference type="SAM" id="Coils"/>
    </source>
</evidence>
<gene>
    <name evidence="8" type="ORF">A3770_01p09900</name>
</gene>
<dbReference type="GO" id="GO:0016926">
    <property type="term" value="P:protein desumoylation"/>
    <property type="evidence" value="ECO:0007669"/>
    <property type="project" value="TreeGrafter"/>
</dbReference>
<dbReference type="OrthoDB" id="1939479at2759"/>
<evidence type="ECO:0000256" key="2">
    <source>
        <dbReference type="ARBA" id="ARBA00022670"/>
    </source>
</evidence>
<keyword evidence="2 8" id="KW-0645">Protease</keyword>
<evidence type="ECO:0000313" key="8">
    <source>
        <dbReference type="EMBL" id="QDZ18472.1"/>
    </source>
</evidence>
<dbReference type="PROSITE" id="PS50600">
    <property type="entry name" value="ULP_PROTEASE"/>
    <property type="match status" value="1"/>
</dbReference>
<reference evidence="8 9" key="1">
    <citation type="submission" date="2018-07" db="EMBL/GenBank/DDBJ databases">
        <title>The complete nuclear genome of the prasinophyte Chloropicon primus (CCMP1205).</title>
        <authorList>
            <person name="Pombert J.-F."/>
            <person name="Otis C."/>
            <person name="Turmel M."/>
            <person name="Lemieux C."/>
        </authorList>
    </citation>
    <scope>NUCLEOTIDE SEQUENCE [LARGE SCALE GENOMIC DNA]</scope>
    <source>
        <strain evidence="8 9">CCMP1205</strain>
    </source>
</reference>
<dbReference type="GO" id="GO:0005634">
    <property type="term" value="C:nucleus"/>
    <property type="evidence" value="ECO:0007669"/>
    <property type="project" value="TreeGrafter"/>
</dbReference>
<feature type="compositionally biased region" description="Low complexity" evidence="6">
    <location>
        <begin position="290"/>
        <end position="313"/>
    </location>
</feature>
<sequence>MASPFGRSIWEALDWREASARKEGRRSIFAAALGENEARYGGAWDDERDDGFRRGTTNTMGYGLVAPNVKRGYELAFATPSPYRSSPYSTPWGNTPRSPSASYIPLRKFPRLDGNAYASPAVVGSLSPFGSSPSPSPSFGARYGRPRYEAGLSPGPRRSSVSFLASPKEEAERTDQLLEDLDRSKKEAEVLYNKAIRAAQVAIEASSSRFQAGSGSISAMQRDQDHIATYRQKRSLIKPEQLSVDVKSLASYRKLIETMNSIDSTPLGKNAAGAAKKRDWRPPVQIAPPSGSGSAAATGATGATGFGESSSSGGKKENLGDGAFMQACNRNIQKAMSKRSLEDAEEEAKKLQEMQKLQTKLDTLDLMWQQGSTEEINVMMSELEAEEKEARKVSVSKKPLSEDLEALYNKIMNSEEEEDSVISKHSKGNYMFKIEDALSLGPGQWLTDENMNFYMALLNDRARRRIEEEAGPKCYFTNTFFLEKLYRGKGSYEYKGVRTWTRKKKIGVDVTQCDKVIVPVHQRVHWCCAVVDIAREELVYYDSMHGKDTQVLENLAKWIKDEMKDKAGKDIDTSSWERRYPRNIPGQDNGYDCGVFAAKFAECSGLDADLDFSQTDMPLFRKQMVVQLAKVDLEVVS</sequence>
<feature type="coiled-coil region" evidence="5">
    <location>
        <begin position="334"/>
        <end position="361"/>
    </location>
</feature>
<name>A0A5B8MGJ9_9CHLO</name>
<comment type="similarity">
    <text evidence="1">Belongs to the peptidase C48 family.</text>
</comment>
<evidence type="ECO:0000259" key="7">
    <source>
        <dbReference type="PROSITE" id="PS50600"/>
    </source>
</evidence>
<accession>A0A5B8MGJ9</accession>
<dbReference type="Gene3D" id="3.40.395.10">
    <property type="entry name" value="Adenoviral Proteinase, Chain A"/>
    <property type="match status" value="1"/>
</dbReference>
<dbReference type="PANTHER" id="PTHR12606:SF1">
    <property type="entry name" value="UBIQUITIN-LIKE-SPECIFIC PROTEASE 1A"/>
    <property type="match status" value="1"/>
</dbReference>
<feature type="compositionally biased region" description="Low complexity" evidence="6">
    <location>
        <begin position="126"/>
        <end position="140"/>
    </location>
</feature>
<keyword evidence="5" id="KW-0175">Coiled coil</keyword>
<keyword evidence="9" id="KW-1185">Reference proteome</keyword>
<dbReference type="PANTHER" id="PTHR12606">
    <property type="entry name" value="SENTRIN/SUMO-SPECIFIC PROTEASE"/>
    <property type="match status" value="1"/>
</dbReference>
<dbReference type="InterPro" id="IPR038765">
    <property type="entry name" value="Papain-like_cys_pep_sf"/>
</dbReference>
<keyword evidence="3" id="KW-0378">Hydrolase</keyword>
<evidence type="ECO:0000256" key="1">
    <source>
        <dbReference type="ARBA" id="ARBA00005234"/>
    </source>
</evidence>
<keyword evidence="4" id="KW-0788">Thiol protease</keyword>